<evidence type="ECO:0000259" key="6">
    <source>
        <dbReference type="Pfam" id="PF08548"/>
    </source>
</evidence>
<dbReference type="EC" id="3.4.24.40" evidence="8"/>
<dbReference type="Pfam" id="PF00353">
    <property type="entry name" value="HemolysinCabind"/>
    <property type="match status" value="1"/>
</dbReference>
<protein>
    <submittedName>
        <fullName evidence="8">Extracellular metalloproteinase, serralysin family</fullName>
        <ecNumber evidence="8">3.4.24.40</ecNumber>
    </submittedName>
    <submittedName>
        <fullName evidence="7">M10 family metallopeptidase C-terminal domain-containing protein</fullName>
    </submittedName>
</protein>
<proteinExistence type="predicted"/>
<keyword evidence="5" id="KW-0106">Calcium</keyword>
<reference evidence="7 10" key="2">
    <citation type="submission" date="2020-12" db="EMBL/GenBank/DDBJ databases">
        <title>Comparative genomic insights into the epidemiology and virulence of plant pathogenic Pseudomonads from Turkey.</title>
        <authorList>
            <person name="Dillon M."/>
            <person name="Ruiz-Bedoya T."/>
            <person name="Bendalovic-Torma C."/>
            <person name="Guttman K.M."/>
            <person name="Kwak H."/>
            <person name="Middleton M.A."/>
            <person name="Wang P.W."/>
            <person name="Horuz S."/>
            <person name="Aysan Y."/>
            <person name="Guttman D.S."/>
        </authorList>
    </citation>
    <scope>NUCLEOTIDE SEQUENCE [LARGE SCALE GENOMIC DNA]</scope>
    <source>
        <strain evidence="7 10">S5_IA_2b</strain>
    </source>
</reference>
<dbReference type="Gene3D" id="2.150.10.10">
    <property type="entry name" value="Serralysin-like metalloprotease, C-terminal"/>
    <property type="match status" value="1"/>
</dbReference>
<evidence type="ECO:0000313" key="9">
    <source>
        <dbReference type="Proteomes" id="UP000306562"/>
    </source>
</evidence>
<dbReference type="PRINTS" id="PR00313">
    <property type="entry name" value="CABNDNGRPT"/>
</dbReference>
<gene>
    <name evidence="8" type="primary">prtB</name>
    <name evidence="8" type="ORF">NCTC10696_03940</name>
    <name evidence="7" type="ORF">YA0852_12820</name>
</gene>
<keyword evidence="4" id="KW-0677">Repeat</keyword>
<reference evidence="8 9" key="1">
    <citation type="submission" date="2019-05" db="EMBL/GenBank/DDBJ databases">
        <authorList>
            <consortium name="Pathogen Informatics"/>
        </authorList>
    </citation>
    <scope>NUCLEOTIDE SEQUENCE [LARGE SCALE GENOMIC DNA]</scope>
    <source>
        <strain evidence="8 9">NCTC10696</strain>
    </source>
</reference>
<dbReference type="RefSeq" id="WP_057022212.1">
    <property type="nucleotide sequence ID" value="NZ_CBCSGQ010000049.1"/>
</dbReference>
<keyword evidence="8" id="KW-0378">Hydrolase</keyword>
<dbReference type="Proteomes" id="UP000648914">
    <property type="component" value="Unassembled WGS sequence"/>
</dbReference>
<dbReference type="SUPFAM" id="SSF51120">
    <property type="entry name" value="beta-Roll"/>
    <property type="match status" value="1"/>
</dbReference>
<evidence type="ECO:0000256" key="1">
    <source>
        <dbReference type="ARBA" id="ARBA00001913"/>
    </source>
</evidence>
<feature type="domain" description="Peptidase M10 serralysin C-terminal" evidence="6">
    <location>
        <begin position="2"/>
        <end position="195"/>
    </location>
</feature>
<dbReference type="GO" id="GO:0005509">
    <property type="term" value="F:calcium ion binding"/>
    <property type="evidence" value="ECO:0007669"/>
    <property type="project" value="InterPro"/>
</dbReference>
<evidence type="ECO:0000313" key="8">
    <source>
        <dbReference type="EMBL" id="VTR02634.1"/>
    </source>
</evidence>
<dbReference type="InterPro" id="IPR001343">
    <property type="entry name" value="Hemolysn_Ca-bd"/>
</dbReference>
<dbReference type="AlphaFoldDB" id="A0AAX3IA28"/>
<evidence type="ECO:0000313" key="10">
    <source>
        <dbReference type="Proteomes" id="UP000648914"/>
    </source>
</evidence>
<comment type="cofactor">
    <cofactor evidence="1">
        <name>Ca(2+)</name>
        <dbReference type="ChEBI" id="CHEBI:29108"/>
    </cofactor>
</comment>
<evidence type="ECO:0000256" key="5">
    <source>
        <dbReference type="ARBA" id="ARBA00022837"/>
    </source>
</evidence>
<name>A0AAX3IA28_9PSED</name>
<evidence type="ECO:0000313" key="7">
    <source>
        <dbReference type="EMBL" id="MBI6564983.1"/>
    </source>
</evidence>
<accession>A0AAX3IA28</accession>
<dbReference type="GO" id="GO:0005615">
    <property type="term" value="C:extracellular space"/>
    <property type="evidence" value="ECO:0007669"/>
    <property type="project" value="InterPro"/>
</dbReference>
<dbReference type="EMBL" id="JAEILG010000026">
    <property type="protein sequence ID" value="MBI6564983.1"/>
    <property type="molecule type" value="Genomic_DNA"/>
</dbReference>
<evidence type="ECO:0000256" key="3">
    <source>
        <dbReference type="ARBA" id="ARBA00022525"/>
    </source>
</evidence>
<keyword evidence="10" id="KW-1185">Reference proteome</keyword>
<sequence length="207" mass="21928">MDTVYGFSSNTGNVRTSLVATHDLPQFEVDDRQGNDTLDFSGFRHNQVINLGAGTYSSVGGKYNNVYVSPASVIENAIGGSGNDRMIGNEADNVLVGGEGADTLRGAGGRNVFKYNSVADSAYAAADLLTDFKTGWDKIDLCTMANAAGVSLNLVPDFTGKPGDTVIKYNMYSGRYFLAIDLSGNGRSDFLIKSTRPISPDDVLGLA</sequence>
<dbReference type="Pfam" id="PF08548">
    <property type="entry name" value="Peptidase_M10_C"/>
    <property type="match status" value="1"/>
</dbReference>
<dbReference type="GeneID" id="61829773"/>
<dbReference type="Proteomes" id="UP000306562">
    <property type="component" value="Chromosome"/>
</dbReference>
<keyword evidence="3" id="KW-0964">Secreted</keyword>
<keyword evidence="8" id="KW-0645">Protease</keyword>
<comment type="subcellular location">
    <subcellularLocation>
        <location evidence="2">Secreted</location>
    </subcellularLocation>
</comment>
<evidence type="ECO:0000256" key="2">
    <source>
        <dbReference type="ARBA" id="ARBA00004613"/>
    </source>
</evidence>
<dbReference type="EMBL" id="LR590482">
    <property type="protein sequence ID" value="VTR02634.1"/>
    <property type="molecule type" value="Genomic_DNA"/>
</dbReference>
<dbReference type="InterPro" id="IPR013858">
    <property type="entry name" value="Peptidase_M10B_C"/>
</dbReference>
<organism evidence="8 9">
    <name type="scientific">Pseudomonas synxantha</name>
    <dbReference type="NCBI Taxonomy" id="47883"/>
    <lineage>
        <taxon>Bacteria</taxon>
        <taxon>Pseudomonadati</taxon>
        <taxon>Pseudomonadota</taxon>
        <taxon>Gammaproteobacteria</taxon>
        <taxon>Pseudomonadales</taxon>
        <taxon>Pseudomonadaceae</taxon>
        <taxon>Pseudomonas</taxon>
    </lineage>
</organism>
<evidence type="ECO:0000256" key="4">
    <source>
        <dbReference type="ARBA" id="ARBA00022737"/>
    </source>
</evidence>
<keyword evidence="8" id="KW-0482">Metalloprotease</keyword>
<dbReference type="InterPro" id="IPR011049">
    <property type="entry name" value="Serralysin-like_metalloprot_C"/>
</dbReference>
<dbReference type="GO" id="GO:0008237">
    <property type="term" value="F:metallopeptidase activity"/>
    <property type="evidence" value="ECO:0007669"/>
    <property type="project" value="UniProtKB-KW"/>
</dbReference>